<feature type="region of interest" description="Disordered" evidence="5">
    <location>
        <begin position="74"/>
        <end position="100"/>
    </location>
</feature>
<dbReference type="PANTHER" id="PTHR12565">
    <property type="entry name" value="STEROL REGULATORY ELEMENT-BINDING PROTEIN"/>
    <property type="match status" value="1"/>
</dbReference>
<dbReference type="FunFam" id="4.10.280.10:FF:000002">
    <property type="entry name" value="Basic helix-loop-helix transcription factor"/>
    <property type="match status" value="1"/>
</dbReference>
<evidence type="ECO:0000256" key="3">
    <source>
        <dbReference type="ARBA" id="ARBA00023163"/>
    </source>
</evidence>
<dbReference type="SUPFAM" id="SSF47459">
    <property type="entry name" value="HLH, helix-loop-helix DNA-binding domain"/>
    <property type="match status" value="1"/>
</dbReference>
<feature type="compositionally biased region" description="Basic and acidic residues" evidence="5">
    <location>
        <begin position="275"/>
        <end position="284"/>
    </location>
</feature>
<dbReference type="PANTHER" id="PTHR12565:SF444">
    <property type="entry name" value="TRANSCRIPTION FACTOR BHLH62-RELATED"/>
    <property type="match status" value="1"/>
</dbReference>
<evidence type="ECO:0000313" key="7">
    <source>
        <dbReference type="EMBL" id="GMH18627.1"/>
    </source>
</evidence>
<dbReference type="GO" id="GO:0005634">
    <property type="term" value="C:nucleus"/>
    <property type="evidence" value="ECO:0007669"/>
    <property type="project" value="UniProtKB-SubCell"/>
</dbReference>
<accession>A0AAD3XV35</accession>
<keyword evidence="4" id="KW-0539">Nucleus</keyword>
<dbReference type="InterPro" id="IPR036638">
    <property type="entry name" value="HLH_DNA-bd_sf"/>
</dbReference>
<keyword evidence="2" id="KW-0805">Transcription regulation</keyword>
<dbReference type="CDD" id="cd18919">
    <property type="entry name" value="bHLH_AtBPE_like"/>
    <property type="match status" value="1"/>
</dbReference>
<feature type="region of interest" description="Disordered" evidence="5">
    <location>
        <begin position="195"/>
        <end position="340"/>
    </location>
</feature>
<dbReference type="AlphaFoldDB" id="A0AAD3XV35"/>
<organism evidence="7 8">
    <name type="scientific">Nepenthes gracilis</name>
    <name type="common">Slender pitcher plant</name>
    <dbReference type="NCBI Taxonomy" id="150966"/>
    <lineage>
        <taxon>Eukaryota</taxon>
        <taxon>Viridiplantae</taxon>
        <taxon>Streptophyta</taxon>
        <taxon>Embryophyta</taxon>
        <taxon>Tracheophyta</taxon>
        <taxon>Spermatophyta</taxon>
        <taxon>Magnoliopsida</taxon>
        <taxon>eudicotyledons</taxon>
        <taxon>Gunneridae</taxon>
        <taxon>Pentapetalae</taxon>
        <taxon>Caryophyllales</taxon>
        <taxon>Nepenthaceae</taxon>
        <taxon>Nepenthes</taxon>
    </lineage>
</organism>
<sequence>MENQPGELNFSADCFFNPNWDNSIDQNDPFESGLSSIVSSPTASYTGGGFLGSGDSLMMRELVGRLGSICNSGEVSHSNNNSTNTSCYSTPLSSPPKSNHFSSNMENKFRGGNLQFSGNRLPYHPSLPTLNADPGFVERAAKYSCFGSRNLGEFIGQSGPNQSELPCKSVPKLEFSRVPSCQSMKVAGFRAVNQENKSGPFGRKLSKISRPPSPENAKLRNSREGSSVSEQNPSGQIGLKAQNEANPRKRKPIPNGKGKEIPCPSPAKDEEVDEVNAKRSKSDEDPNNEIVKGSSGKKGNAKTTGEDDQEQKKEVSKAPEPPKDYIHVRARRGQATDSHSIAERVRREKISERMKFLQDLVPGCSKVTGKAVVLDEIINYVQSLQRQVEFLSMKLATGNSRMDFNLEALLSHDISQSGGSMPQTIYKLDSTAQALSYSFHEAQKMQPLPNGISNSTLAPVSIDPLNAALLRSRSIQLPSTFNSSMPQVPMIWEDDLQTVAVQTGFVPNQTQSFHGQMKLQL</sequence>
<evidence type="ECO:0000256" key="2">
    <source>
        <dbReference type="ARBA" id="ARBA00023015"/>
    </source>
</evidence>
<reference evidence="7" key="1">
    <citation type="submission" date="2023-05" db="EMBL/GenBank/DDBJ databases">
        <title>Nepenthes gracilis genome sequencing.</title>
        <authorList>
            <person name="Fukushima K."/>
        </authorList>
    </citation>
    <scope>NUCLEOTIDE SEQUENCE</scope>
    <source>
        <strain evidence="7">SING2019-196</strain>
    </source>
</reference>
<evidence type="ECO:0000313" key="8">
    <source>
        <dbReference type="Proteomes" id="UP001279734"/>
    </source>
</evidence>
<feature type="compositionally biased region" description="Polar residues" evidence="5">
    <location>
        <begin position="224"/>
        <end position="235"/>
    </location>
</feature>
<evidence type="ECO:0000259" key="6">
    <source>
        <dbReference type="PROSITE" id="PS50888"/>
    </source>
</evidence>
<evidence type="ECO:0000256" key="1">
    <source>
        <dbReference type="ARBA" id="ARBA00004123"/>
    </source>
</evidence>
<keyword evidence="3" id="KW-0804">Transcription</keyword>
<dbReference type="GO" id="GO:0003700">
    <property type="term" value="F:DNA-binding transcription factor activity"/>
    <property type="evidence" value="ECO:0007669"/>
    <property type="project" value="TreeGrafter"/>
</dbReference>
<dbReference type="InterPro" id="IPR024097">
    <property type="entry name" value="bHLH_ZIP_TF"/>
</dbReference>
<feature type="compositionally biased region" description="Low complexity" evidence="5">
    <location>
        <begin position="76"/>
        <end position="86"/>
    </location>
</feature>
<dbReference type="GO" id="GO:0046983">
    <property type="term" value="F:protein dimerization activity"/>
    <property type="evidence" value="ECO:0007669"/>
    <property type="project" value="InterPro"/>
</dbReference>
<name>A0AAD3XV35_NEPGR</name>
<dbReference type="SMART" id="SM00353">
    <property type="entry name" value="HLH"/>
    <property type="match status" value="1"/>
</dbReference>
<evidence type="ECO:0000256" key="5">
    <source>
        <dbReference type="SAM" id="MobiDB-lite"/>
    </source>
</evidence>
<feature type="compositionally biased region" description="Basic and acidic residues" evidence="5">
    <location>
        <begin position="310"/>
        <end position="327"/>
    </location>
</feature>
<dbReference type="InterPro" id="IPR011598">
    <property type="entry name" value="bHLH_dom"/>
</dbReference>
<dbReference type="EMBL" id="BSYO01000019">
    <property type="protein sequence ID" value="GMH18627.1"/>
    <property type="molecule type" value="Genomic_DNA"/>
</dbReference>
<evidence type="ECO:0000256" key="4">
    <source>
        <dbReference type="ARBA" id="ARBA00023242"/>
    </source>
</evidence>
<keyword evidence="8" id="KW-1185">Reference proteome</keyword>
<dbReference type="Pfam" id="PF00010">
    <property type="entry name" value="HLH"/>
    <property type="match status" value="1"/>
</dbReference>
<dbReference type="Gene3D" id="4.10.280.10">
    <property type="entry name" value="Helix-loop-helix DNA-binding domain"/>
    <property type="match status" value="1"/>
</dbReference>
<comment type="subcellular location">
    <subcellularLocation>
        <location evidence="1">Nucleus</location>
    </subcellularLocation>
</comment>
<dbReference type="Proteomes" id="UP001279734">
    <property type="component" value="Unassembled WGS sequence"/>
</dbReference>
<protein>
    <recommendedName>
        <fullName evidence="6">BHLH domain-containing protein</fullName>
    </recommendedName>
</protein>
<proteinExistence type="predicted"/>
<gene>
    <name evidence="7" type="ORF">Nepgr_020468</name>
</gene>
<comment type="caution">
    <text evidence="7">The sequence shown here is derived from an EMBL/GenBank/DDBJ whole genome shotgun (WGS) entry which is preliminary data.</text>
</comment>
<feature type="domain" description="BHLH" evidence="6">
    <location>
        <begin position="334"/>
        <end position="384"/>
    </location>
</feature>
<feature type="compositionally biased region" description="Polar residues" evidence="5">
    <location>
        <begin position="87"/>
        <end position="100"/>
    </location>
</feature>
<dbReference type="PROSITE" id="PS50888">
    <property type="entry name" value="BHLH"/>
    <property type="match status" value="1"/>
</dbReference>